<feature type="transmembrane region" description="Helical" evidence="13">
    <location>
        <begin position="310"/>
        <end position="329"/>
    </location>
</feature>
<comment type="subcellular location">
    <subcellularLocation>
        <location evidence="1 13">Endoplasmic reticulum membrane</location>
        <topology evidence="1 13">Multi-pass membrane protein</topology>
    </subcellularLocation>
</comment>
<dbReference type="PANTHER" id="PTHR12886">
    <property type="entry name" value="PIG-M MANNOSYLTRANSFERASE"/>
    <property type="match status" value="1"/>
</dbReference>
<keyword evidence="10 13" id="KW-0472">Membrane</keyword>
<comment type="similarity">
    <text evidence="3 13">Belongs to the PIGM family.</text>
</comment>
<evidence type="ECO:0000256" key="11">
    <source>
        <dbReference type="ARBA" id="ARBA00093408"/>
    </source>
</evidence>
<feature type="transmembrane region" description="Helical" evidence="13">
    <location>
        <begin position="335"/>
        <end position="352"/>
    </location>
</feature>
<evidence type="ECO:0000313" key="16">
    <source>
        <dbReference type="Proteomes" id="UP000770717"/>
    </source>
</evidence>
<evidence type="ECO:0000256" key="3">
    <source>
        <dbReference type="ARBA" id="ARBA00011071"/>
    </source>
</evidence>
<dbReference type="GO" id="GO:0005789">
    <property type="term" value="C:endoplasmic reticulum membrane"/>
    <property type="evidence" value="ECO:0007669"/>
    <property type="project" value="UniProtKB-SubCell"/>
</dbReference>
<keyword evidence="8 13" id="KW-0256">Endoplasmic reticulum</keyword>
<feature type="transmembrane region" description="Helical" evidence="13">
    <location>
        <begin position="385"/>
        <end position="407"/>
    </location>
</feature>
<dbReference type="GO" id="GO:0051751">
    <property type="term" value="F:alpha-1,4-mannosyltransferase activity"/>
    <property type="evidence" value="ECO:0007669"/>
    <property type="project" value="InterPro"/>
</dbReference>
<proteinExistence type="inferred from homology"/>
<dbReference type="GO" id="GO:0004376">
    <property type="term" value="F:GPI mannosyltransferase activity"/>
    <property type="evidence" value="ECO:0007669"/>
    <property type="project" value="InterPro"/>
</dbReference>
<feature type="region of interest" description="Disordered" evidence="14">
    <location>
        <begin position="417"/>
        <end position="440"/>
    </location>
</feature>
<dbReference type="Pfam" id="PF05007">
    <property type="entry name" value="Mannosyl_trans"/>
    <property type="match status" value="1"/>
</dbReference>
<dbReference type="EMBL" id="WNTK01001268">
    <property type="protein sequence ID" value="KAG9467636.1"/>
    <property type="molecule type" value="Genomic_DNA"/>
</dbReference>
<evidence type="ECO:0000256" key="4">
    <source>
        <dbReference type="ARBA" id="ARBA00022502"/>
    </source>
</evidence>
<dbReference type="EC" id="2.4.1.-" evidence="13"/>
<reference evidence="15" key="1">
    <citation type="thesis" date="2020" institute="ProQuest LLC" country="789 East Eisenhower Parkway, Ann Arbor, MI, USA">
        <title>Comparative Genomics and Chromosome Evolution.</title>
        <authorList>
            <person name="Mudd A.B."/>
        </authorList>
    </citation>
    <scope>NUCLEOTIDE SEQUENCE</scope>
    <source>
        <strain evidence="15">HN-11 Male</strain>
        <tissue evidence="15">Kidney and liver</tissue>
    </source>
</reference>
<gene>
    <name evidence="15" type="ORF">GDO78_014571</name>
</gene>
<evidence type="ECO:0000256" key="9">
    <source>
        <dbReference type="ARBA" id="ARBA00022989"/>
    </source>
</evidence>
<evidence type="ECO:0000256" key="6">
    <source>
        <dbReference type="ARBA" id="ARBA00022679"/>
    </source>
</evidence>
<feature type="transmembrane region" description="Helical" evidence="13">
    <location>
        <begin position="276"/>
        <end position="298"/>
    </location>
</feature>
<keyword evidence="7 13" id="KW-0812">Transmembrane</keyword>
<feature type="transmembrane region" description="Helical" evidence="13">
    <location>
        <begin position="229"/>
        <end position="251"/>
    </location>
</feature>
<keyword evidence="16" id="KW-1185">Reference proteome</keyword>
<evidence type="ECO:0000256" key="2">
    <source>
        <dbReference type="ARBA" id="ARBA00004687"/>
    </source>
</evidence>
<feature type="transmembrane region" description="Helical" evidence="13">
    <location>
        <begin position="92"/>
        <end position="113"/>
    </location>
</feature>
<accession>A0A8J6EEI1</accession>
<evidence type="ECO:0000256" key="12">
    <source>
        <dbReference type="ARBA" id="ARBA00093608"/>
    </source>
</evidence>
<feature type="transmembrane region" description="Helical" evidence="13">
    <location>
        <begin position="359"/>
        <end position="379"/>
    </location>
</feature>
<evidence type="ECO:0000256" key="13">
    <source>
        <dbReference type="RuleBase" id="RU365064"/>
    </source>
</evidence>
<evidence type="ECO:0000256" key="1">
    <source>
        <dbReference type="ARBA" id="ARBA00004477"/>
    </source>
</evidence>
<evidence type="ECO:0000256" key="7">
    <source>
        <dbReference type="ARBA" id="ARBA00022692"/>
    </source>
</evidence>
<dbReference type="GO" id="GO:1990529">
    <property type="term" value="C:glycosylphosphatidylinositol-mannosyltransferase I complex"/>
    <property type="evidence" value="ECO:0007669"/>
    <property type="project" value="TreeGrafter"/>
</dbReference>
<evidence type="ECO:0000313" key="15">
    <source>
        <dbReference type="EMBL" id="KAG9467636.1"/>
    </source>
</evidence>
<protein>
    <recommendedName>
        <fullName evidence="12 13">GPI alpha-1,4-mannosyltransferase I, catalytic subunit</fullName>
        <ecNumber evidence="13">2.4.1.-</ecNumber>
    </recommendedName>
    <alternativeName>
        <fullName evidence="13">GPI mannosyltransferase I</fullName>
    </alternativeName>
</protein>
<comment type="function">
    <text evidence="11 13">Catalytic subunit of the glycosylphosphatidylinositol-mannosyltransferase I complex which catalyzes the transfer of the first mannose, via an alpha-1,4 bond from a dolichol-phosphate-mannose (Dol-P-Man) to the glucosaminyl acyl phosphatidylinositol (GlcN-(acyl)PI) intermediate to generate alpha-D-Man-(1-&gt;4)-alpha-D-GlcN-(1-&gt;6)-(1-radyl,2-acyl-sn-glycero-3-phospho)-2-acyl-inositol and participates in the sixth step of the glycosylphosphatidylinositol-anchor biosynthesis.</text>
</comment>
<keyword evidence="9 13" id="KW-1133">Transmembrane helix</keyword>
<keyword evidence="6 13" id="KW-0808">Transferase</keyword>
<keyword evidence="5 13" id="KW-0328">Glycosyltransferase</keyword>
<sequence length="440" mass="50407">MERKAALQKMLQTRLSTLPLFIIAFLARIVLLIYGVYQDRTMMVKYTDIDYHVFTDAARYITQGSSPYERATYRYTPLLAWMLTPNIYLTEVYGKLLFVCCDVIAAFLIHRILTLRGLDSPTANKYSAFWLFNPLPMAVSSRGNAESVLAVLVLSTLYYVKKRHLVKAALLYGLSVHMKIYPVTYLLPIILSLQTPRTDRNKTKPAGGAVLKLSKTCWELLLALLNRDALTFGVVSSFTLFILSFVFYWSYGWDFLEHTYLYHLTRRDIRHNFSPYFYMLYLTAESGWSGVFGLVAFLPQVLLLTVVSAAYYEDLAFCCFLHTAIFVSFNKVCTSQYFLWFLCLLPLVMPGLKISWRRGTFLLLLWFGGQALWLAPAYFLEFEGMNTFLLVWLAGLAFFIVNSYVLAQIIVSYKEENQDGPSNSRTSWIPDPVGPKPGAV</sequence>
<comment type="pathway">
    <text evidence="2 13">Glycolipid biosynthesis; glycosylphosphatidylinositol-anchor biosynthesis.</text>
</comment>
<dbReference type="GO" id="GO:0006506">
    <property type="term" value="P:GPI anchor biosynthetic process"/>
    <property type="evidence" value="ECO:0007669"/>
    <property type="project" value="UniProtKB-UniPathway"/>
</dbReference>
<dbReference type="UniPathway" id="UPA00196"/>
<name>A0A8J6EEI1_ELECQ</name>
<feature type="transmembrane region" description="Helical" evidence="13">
    <location>
        <begin position="143"/>
        <end position="160"/>
    </location>
</feature>
<evidence type="ECO:0000256" key="5">
    <source>
        <dbReference type="ARBA" id="ARBA00022676"/>
    </source>
</evidence>
<dbReference type="PANTHER" id="PTHR12886:SF0">
    <property type="entry name" value="GPI MANNOSYLTRANSFERASE 1"/>
    <property type="match status" value="1"/>
</dbReference>
<keyword evidence="4 13" id="KW-0337">GPI-anchor biosynthesis</keyword>
<evidence type="ECO:0000256" key="10">
    <source>
        <dbReference type="ARBA" id="ARBA00023136"/>
    </source>
</evidence>
<dbReference type="AlphaFoldDB" id="A0A8J6EEI1"/>
<comment type="caution">
    <text evidence="15">The sequence shown here is derived from an EMBL/GenBank/DDBJ whole genome shotgun (WGS) entry which is preliminary data.</text>
</comment>
<dbReference type="Proteomes" id="UP000770717">
    <property type="component" value="Unassembled WGS sequence"/>
</dbReference>
<dbReference type="InterPro" id="IPR007704">
    <property type="entry name" value="PIG-M"/>
</dbReference>
<feature type="transmembrane region" description="Helical" evidence="13">
    <location>
        <begin position="20"/>
        <end position="37"/>
    </location>
</feature>
<evidence type="ECO:0000256" key="14">
    <source>
        <dbReference type="SAM" id="MobiDB-lite"/>
    </source>
</evidence>
<evidence type="ECO:0000256" key="8">
    <source>
        <dbReference type="ARBA" id="ARBA00022824"/>
    </source>
</evidence>
<organism evidence="15 16">
    <name type="scientific">Eleutherodactylus coqui</name>
    <name type="common">Puerto Rican coqui</name>
    <dbReference type="NCBI Taxonomy" id="57060"/>
    <lineage>
        <taxon>Eukaryota</taxon>
        <taxon>Metazoa</taxon>
        <taxon>Chordata</taxon>
        <taxon>Craniata</taxon>
        <taxon>Vertebrata</taxon>
        <taxon>Euteleostomi</taxon>
        <taxon>Amphibia</taxon>
        <taxon>Batrachia</taxon>
        <taxon>Anura</taxon>
        <taxon>Neobatrachia</taxon>
        <taxon>Hyloidea</taxon>
        <taxon>Eleutherodactylidae</taxon>
        <taxon>Eleutherodactylinae</taxon>
        <taxon>Eleutherodactylus</taxon>
        <taxon>Eleutherodactylus</taxon>
    </lineage>
</organism>
<dbReference type="OrthoDB" id="1741594at2759"/>